<evidence type="ECO:0000313" key="1">
    <source>
        <dbReference type="EMBL" id="KAF7835501.1"/>
    </source>
</evidence>
<gene>
    <name evidence="1" type="ORF">G2W53_010360</name>
</gene>
<dbReference type="EMBL" id="JAAIUW010000004">
    <property type="protein sequence ID" value="KAF7835501.1"/>
    <property type="molecule type" value="Genomic_DNA"/>
</dbReference>
<keyword evidence="2" id="KW-1185">Reference proteome</keyword>
<organism evidence="1 2">
    <name type="scientific">Senna tora</name>
    <dbReference type="NCBI Taxonomy" id="362788"/>
    <lineage>
        <taxon>Eukaryota</taxon>
        <taxon>Viridiplantae</taxon>
        <taxon>Streptophyta</taxon>
        <taxon>Embryophyta</taxon>
        <taxon>Tracheophyta</taxon>
        <taxon>Spermatophyta</taxon>
        <taxon>Magnoliopsida</taxon>
        <taxon>eudicotyledons</taxon>
        <taxon>Gunneridae</taxon>
        <taxon>Pentapetalae</taxon>
        <taxon>rosids</taxon>
        <taxon>fabids</taxon>
        <taxon>Fabales</taxon>
        <taxon>Fabaceae</taxon>
        <taxon>Caesalpinioideae</taxon>
        <taxon>Cassia clade</taxon>
        <taxon>Senna</taxon>
    </lineage>
</organism>
<name>A0A835CB96_9FABA</name>
<reference evidence="1" key="1">
    <citation type="submission" date="2020-09" db="EMBL/GenBank/DDBJ databases">
        <title>Genome-Enabled Discovery of Anthraquinone Biosynthesis in Senna tora.</title>
        <authorList>
            <person name="Kang S.-H."/>
            <person name="Pandey R.P."/>
            <person name="Lee C.-M."/>
            <person name="Sim J.-S."/>
            <person name="Jeong J.-T."/>
            <person name="Choi B.-S."/>
            <person name="Jung M."/>
            <person name="Ginzburg D."/>
            <person name="Zhao K."/>
            <person name="Won S.Y."/>
            <person name="Oh T.-J."/>
            <person name="Yu Y."/>
            <person name="Kim N.-H."/>
            <person name="Lee O.R."/>
            <person name="Lee T.-H."/>
            <person name="Bashyal P."/>
            <person name="Kim T.-S."/>
            <person name="Lee W.-H."/>
            <person name="Kawkins C."/>
            <person name="Kim C.-K."/>
            <person name="Kim J.S."/>
            <person name="Ahn B.O."/>
            <person name="Rhee S.Y."/>
            <person name="Sohng J.K."/>
        </authorList>
    </citation>
    <scope>NUCLEOTIDE SEQUENCE</scope>
    <source>
        <tissue evidence="1">Leaf</tissue>
    </source>
</reference>
<sequence length="56" mass="6444">MFRRRFVPLSPIFLEELNGGEVTEDMVHSGGELFNLKIFEEDGDSSVQFDLNPERV</sequence>
<comment type="caution">
    <text evidence="1">The sequence shown here is derived from an EMBL/GenBank/DDBJ whole genome shotgun (WGS) entry which is preliminary data.</text>
</comment>
<evidence type="ECO:0000313" key="2">
    <source>
        <dbReference type="Proteomes" id="UP000634136"/>
    </source>
</evidence>
<protein>
    <submittedName>
        <fullName evidence="1">Uncharacterized protein</fullName>
    </submittedName>
</protein>
<dbReference type="Proteomes" id="UP000634136">
    <property type="component" value="Unassembled WGS sequence"/>
</dbReference>
<dbReference type="AlphaFoldDB" id="A0A835CB96"/>
<accession>A0A835CB96</accession>
<proteinExistence type="predicted"/>